<keyword evidence="3" id="KW-1003">Cell membrane</keyword>
<comment type="similarity">
    <text evidence="2">Belongs to the ABC-2 integral membrane protein family.</text>
</comment>
<evidence type="ECO:0000256" key="2">
    <source>
        <dbReference type="ARBA" id="ARBA00007783"/>
    </source>
</evidence>
<evidence type="ECO:0000256" key="4">
    <source>
        <dbReference type="ARBA" id="ARBA00022692"/>
    </source>
</evidence>
<keyword evidence="5 8" id="KW-1133">Transmembrane helix</keyword>
<evidence type="ECO:0000256" key="1">
    <source>
        <dbReference type="ARBA" id="ARBA00004651"/>
    </source>
</evidence>
<evidence type="ECO:0000256" key="3">
    <source>
        <dbReference type="ARBA" id="ARBA00022475"/>
    </source>
</evidence>
<proteinExistence type="inferred from homology"/>
<evidence type="ECO:0000313" key="10">
    <source>
        <dbReference type="EMBL" id="MBM7415319.1"/>
    </source>
</evidence>
<comment type="subcellular location">
    <subcellularLocation>
        <location evidence="1">Cell membrane</location>
        <topology evidence="1">Multi-pass membrane protein</topology>
    </subcellularLocation>
</comment>
<feature type="region of interest" description="Disordered" evidence="7">
    <location>
        <begin position="424"/>
        <end position="448"/>
    </location>
</feature>
<feature type="transmembrane region" description="Helical" evidence="8">
    <location>
        <begin position="268"/>
        <end position="290"/>
    </location>
</feature>
<accession>A0ABS2KTQ2</accession>
<dbReference type="Gene3D" id="3.40.1710.10">
    <property type="entry name" value="abc type-2 transporter like domain"/>
    <property type="match status" value="1"/>
</dbReference>
<evidence type="ECO:0000256" key="7">
    <source>
        <dbReference type="SAM" id="MobiDB-lite"/>
    </source>
</evidence>
<organism evidence="10 11">
    <name type="scientific">Rhodococcoides corynebacterioides</name>
    <dbReference type="NCBI Taxonomy" id="53972"/>
    <lineage>
        <taxon>Bacteria</taxon>
        <taxon>Bacillati</taxon>
        <taxon>Actinomycetota</taxon>
        <taxon>Actinomycetes</taxon>
        <taxon>Mycobacteriales</taxon>
        <taxon>Nocardiaceae</taxon>
        <taxon>Rhodococcoides</taxon>
    </lineage>
</organism>
<keyword evidence="6 8" id="KW-0472">Membrane</keyword>
<feature type="transmembrane region" description="Helical" evidence="8">
    <location>
        <begin position="302"/>
        <end position="324"/>
    </location>
</feature>
<reference evidence="10 11" key="1">
    <citation type="submission" date="2021-01" db="EMBL/GenBank/DDBJ databases">
        <title>Genomics of switchgrass bacterial isolates.</title>
        <authorList>
            <person name="Shade A."/>
        </authorList>
    </citation>
    <scope>NUCLEOTIDE SEQUENCE [LARGE SCALE GENOMIC DNA]</scope>
    <source>
        <strain evidence="10 11">PvP111</strain>
    </source>
</reference>
<feature type="domain" description="DUF3533" evidence="9">
    <location>
        <begin position="21"/>
        <end position="383"/>
    </location>
</feature>
<comment type="caution">
    <text evidence="10">The sequence shown here is derived from an EMBL/GenBank/DDBJ whole genome shotgun (WGS) entry which is preliminary data.</text>
</comment>
<dbReference type="InterPro" id="IPR051328">
    <property type="entry name" value="T7SS_ABC-Transporter"/>
</dbReference>
<evidence type="ECO:0000256" key="6">
    <source>
        <dbReference type="ARBA" id="ARBA00023136"/>
    </source>
</evidence>
<dbReference type="Pfam" id="PF12051">
    <property type="entry name" value="DUF3533"/>
    <property type="match status" value="1"/>
</dbReference>
<feature type="transmembrane region" description="Helical" evidence="8">
    <location>
        <begin position="331"/>
        <end position="352"/>
    </location>
</feature>
<feature type="transmembrane region" description="Helical" evidence="8">
    <location>
        <begin position="218"/>
        <end position="247"/>
    </location>
</feature>
<protein>
    <submittedName>
        <fullName evidence="10">YhgE/Pip-like protein</fullName>
    </submittedName>
</protein>
<keyword evidence="11" id="KW-1185">Reference proteome</keyword>
<gene>
    <name evidence="10" type="ORF">JOE42_002052</name>
</gene>
<evidence type="ECO:0000259" key="9">
    <source>
        <dbReference type="Pfam" id="PF12051"/>
    </source>
</evidence>
<dbReference type="PANTHER" id="PTHR43077:SF8">
    <property type="entry name" value="DOXORUBICIN RESISTANCE ABC TRANSPORTER PERMEASE PROTEIN DRRB"/>
    <property type="match status" value="1"/>
</dbReference>
<keyword evidence="4 8" id="KW-0812">Transmembrane</keyword>
<dbReference type="EMBL" id="JAFBBK010000001">
    <property type="protein sequence ID" value="MBM7415319.1"/>
    <property type="molecule type" value="Genomic_DNA"/>
</dbReference>
<sequence length="448" mass="46392">MSPEAAAPAFRRPTTWLLPVVAVSVVMSLLATLYLGGILDPKENLRHFPVALVVSDEGDVLPNGEQANLGQQIGQGIADGIDAEKIDLKQVGIAEAQNLLANGDVYGAIVVPSDFTKRVSILTQASVVAGDIERPIVTIMTNPRAGTLGSSLMTTIGDTALDSANGTLGERLTTQVTEALPAGATLSGAAALTLAAPVDIVVTPYDPLPDGTGLGLSAFYYALLLVLAGFTGAMIASALVDGALGFVPLEFGPTFLQRRRSTDSRLRVLAAKWLTMVVIGFVVSGLYVAIATALGMPIPNALGLWLFGVLAISAVGITAVSVLSIFGTPGLILNLVVFVILGLPSAGATIPIQASPALFGWLAQFEPMHQVYLAVRSILYFDSRWTSGLAHGLGMTLLGLVIGLLLGALVIAIYDRKGYDRTPAVTGSPGDEPEGLVDDVAQRSAGGE</sequence>
<evidence type="ECO:0000256" key="5">
    <source>
        <dbReference type="ARBA" id="ARBA00022989"/>
    </source>
</evidence>
<dbReference type="PANTHER" id="PTHR43077">
    <property type="entry name" value="TRANSPORT PERMEASE YVFS-RELATED"/>
    <property type="match status" value="1"/>
</dbReference>
<feature type="transmembrane region" description="Helical" evidence="8">
    <location>
        <begin position="179"/>
        <end position="198"/>
    </location>
</feature>
<feature type="transmembrane region" description="Helical" evidence="8">
    <location>
        <begin position="389"/>
        <end position="414"/>
    </location>
</feature>
<name>A0ABS2KTQ2_9NOCA</name>
<dbReference type="InterPro" id="IPR022703">
    <property type="entry name" value="DUF3533"/>
</dbReference>
<evidence type="ECO:0000256" key="8">
    <source>
        <dbReference type="SAM" id="Phobius"/>
    </source>
</evidence>
<evidence type="ECO:0000313" key="11">
    <source>
        <dbReference type="Proteomes" id="UP000703038"/>
    </source>
</evidence>
<feature type="transmembrane region" description="Helical" evidence="8">
    <location>
        <begin position="16"/>
        <end position="39"/>
    </location>
</feature>
<dbReference type="Proteomes" id="UP000703038">
    <property type="component" value="Unassembled WGS sequence"/>
</dbReference>
<dbReference type="RefSeq" id="WP_204868340.1">
    <property type="nucleotide sequence ID" value="NZ_JAFBBK010000001.1"/>
</dbReference>